<dbReference type="OrthoDB" id="2393290at2759"/>
<gene>
    <name evidence="2" type="ORF">FCALED_LOCUS9170</name>
</gene>
<sequence>MELAEDCLVNSVMVHSYFTSVKAGLWSLRHYIDWACKDERWIVKQRSIPQSIRVIANRIAEDKEVNVNNEALLRHFTSLTESHIIQLPETKVLTEDLRMMYERIYNGKYSKSLYETMAHVQKKIVHVQKEEEIFASVAEIHSKKQKNDGNLNKGGDPSLLSTSIDGNLNKGSDPSLLSTSIDVNNNHEQNQRQADYYDYESVSDSFEEDDCDDYKVEDDNCNKDNVKSKKNDHEESDGIDDDFVMPIQPKRKKNELENSTVLDAVHDISENTSTGVREEIKKARKVSTKKSEIPLSSKTSSSDVYTNENSASSTEDIDVEIDDITNIEEQLKKQPHTEWIVRNINITQKFRQYQWSAIDKAKKGLLKWDNTALASIIVISSPCPYPYEYFTLEEWDYITKTNPYSIEKNTIPSSISASLYETAEECVFGRSIYMNAEESFLSKCAGRIFNDLNNVPVEAPSKISEDLHCCNYLHPFIKPLFMIPKVYEVRLNRSAAGSRKRPDFSCVVDNIPILNSEIKPLGFTPLQKKKDFAKVNLRAKKSINQQLSLKGGPNKSVIFTNMGDVIESFLMELNYDGIYCSWSFCKSKLIIDKASMPLIVSTFCHFVELEKRTNKLAEDFKSRKVPFTPPNQIKFGFIRDDPNSPQIRQLVK</sequence>
<feature type="region of interest" description="Disordered" evidence="1">
    <location>
        <begin position="208"/>
        <end position="244"/>
    </location>
</feature>
<protein>
    <submittedName>
        <fullName evidence="2">6739_t:CDS:1</fullName>
    </submittedName>
</protein>
<evidence type="ECO:0000313" key="2">
    <source>
        <dbReference type="EMBL" id="CAG8613037.1"/>
    </source>
</evidence>
<organism evidence="2 3">
    <name type="scientific">Funneliformis caledonium</name>
    <dbReference type="NCBI Taxonomy" id="1117310"/>
    <lineage>
        <taxon>Eukaryota</taxon>
        <taxon>Fungi</taxon>
        <taxon>Fungi incertae sedis</taxon>
        <taxon>Mucoromycota</taxon>
        <taxon>Glomeromycotina</taxon>
        <taxon>Glomeromycetes</taxon>
        <taxon>Glomerales</taxon>
        <taxon>Glomeraceae</taxon>
        <taxon>Funneliformis</taxon>
    </lineage>
</organism>
<reference evidence="2" key="1">
    <citation type="submission" date="2021-06" db="EMBL/GenBank/DDBJ databases">
        <authorList>
            <person name="Kallberg Y."/>
            <person name="Tangrot J."/>
            <person name="Rosling A."/>
        </authorList>
    </citation>
    <scope>NUCLEOTIDE SEQUENCE</scope>
    <source>
        <strain evidence="2">UK204</strain>
    </source>
</reference>
<feature type="region of interest" description="Disordered" evidence="1">
    <location>
        <begin position="144"/>
        <end position="181"/>
    </location>
</feature>
<dbReference type="AlphaFoldDB" id="A0A9N9GKU0"/>
<feature type="compositionally biased region" description="Polar residues" evidence="1">
    <location>
        <begin position="159"/>
        <end position="181"/>
    </location>
</feature>
<dbReference type="EMBL" id="CAJVPQ010002932">
    <property type="protein sequence ID" value="CAG8613037.1"/>
    <property type="molecule type" value="Genomic_DNA"/>
</dbReference>
<feature type="region of interest" description="Disordered" evidence="1">
    <location>
        <begin position="287"/>
        <end position="314"/>
    </location>
</feature>
<evidence type="ECO:0000313" key="3">
    <source>
        <dbReference type="Proteomes" id="UP000789570"/>
    </source>
</evidence>
<feature type="compositionally biased region" description="Basic and acidic residues" evidence="1">
    <location>
        <begin position="213"/>
        <end position="233"/>
    </location>
</feature>
<keyword evidence="3" id="KW-1185">Reference proteome</keyword>
<comment type="caution">
    <text evidence="2">The sequence shown here is derived from an EMBL/GenBank/DDBJ whole genome shotgun (WGS) entry which is preliminary data.</text>
</comment>
<proteinExistence type="predicted"/>
<feature type="compositionally biased region" description="Polar residues" evidence="1">
    <location>
        <begin position="294"/>
        <end position="314"/>
    </location>
</feature>
<dbReference type="Proteomes" id="UP000789570">
    <property type="component" value="Unassembled WGS sequence"/>
</dbReference>
<accession>A0A9N9GKU0</accession>
<name>A0A9N9GKU0_9GLOM</name>
<feature type="compositionally biased region" description="Acidic residues" evidence="1">
    <location>
        <begin position="234"/>
        <end position="243"/>
    </location>
</feature>
<evidence type="ECO:0000256" key="1">
    <source>
        <dbReference type="SAM" id="MobiDB-lite"/>
    </source>
</evidence>